<comment type="caution">
    <text evidence="3">The sequence shown here is derived from an EMBL/GenBank/DDBJ whole genome shotgun (WGS) entry which is preliminary data.</text>
</comment>
<feature type="transmembrane region" description="Helical" evidence="1">
    <location>
        <begin position="83"/>
        <end position="104"/>
    </location>
</feature>
<keyword evidence="1" id="KW-1133">Transmembrane helix</keyword>
<evidence type="ECO:0000259" key="2">
    <source>
        <dbReference type="Pfam" id="PF05569"/>
    </source>
</evidence>
<evidence type="ECO:0000313" key="4">
    <source>
        <dbReference type="Proteomes" id="UP001527052"/>
    </source>
</evidence>
<gene>
    <name evidence="3" type="ORF">M5W82_22095</name>
</gene>
<feature type="transmembrane region" description="Helical" evidence="1">
    <location>
        <begin position="12"/>
        <end position="30"/>
    </location>
</feature>
<dbReference type="PANTHER" id="PTHR34978">
    <property type="entry name" value="POSSIBLE SENSOR-TRANSDUCER PROTEIN BLAR"/>
    <property type="match status" value="1"/>
</dbReference>
<evidence type="ECO:0000256" key="1">
    <source>
        <dbReference type="SAM" id="Phobius"/>
    </source>
</evidence>
<evidence type="ECO:0000313" key="3">
    <source>
        <dbReference type="EMBL" id="MCY9549569.1"/>
    </source>
</evidence>
<protein>
    <submittedName>
        <fullName evidence="3">M56 family metallopeptidase</fullName>
    </submittedName>
</protein>
<feature type="domain" description="Peptidase M56" evidence="2">
    <location>
        <begin position="1"/>
        <end position="265"/>
    </location>
</feature>
<dbReference type="Proteomes" id="UP001527052">
    <property type="component" value="Unassembled WGS sequence"/>
</dbReference>
<keyword evidence="4" id="KW-1185">Reference proteome</keyword>
<proteinExistence type="predicted"/>
<keyword evidence="1" id="KW-0812">Transmembrane</keyword>
<dbReference type="EMBL" id="JAMDLZ010000047">
    <property type="protein sequence ID" value="MCY9549569.1"/>
    <property type="molecule type" value="Genomic_DNA"/>
</dbReference>
<feature type="transmembrane region" description="Helical" evidence="1">
    <location>
        <begin position="183"/>
        <end position="206"/>
    </location>
</feature>
<reference evidence="3 4" key="1">
    <citation type="submission" date="2022-05" db="EMBL/GenBank/DDBJ databases">
        <title>Genome Sequencing of Bee-Associated Microbes.</title>
        <authorList>
            <person name="Dunlap C."/>
        </authorList>
    </citation>
    <scope>NUCLEOTIDE SEQUENCE [LARGE SCALE GENOMIC DNA]</scope>
    <source>
        <strain evidence="3 4">NRRL BD-083</strain>
    </source>
</reference>
<dbReference type="Pfam" id="PF05569">
    <property type="entry name" value="Peptidase_M56"/>
    <property type="match status" value="1"/>
</dbReference>
<keyword evidence="1" id="KW-0472">Membrane</keyword>
<dbReference type="InterPro" id="IPR052173">
    <property type="entry name" value="Beta-lactam_resp_regulator"/>
</dbReference>
<name>A0ABT4EV71_9BACI</name>
<sequence length="410" mass="46134">MLVRNKVPKQTFLILWGIVAFKLLIPYSFYSKLSIQPMLKNLFVTLTHSNDSESMHNTIEIAQTSNTFYHQLLLVMTSDFVQYLWACGGIGVLLFFIVAYVRFYKEFQAAIPVKNNEYLDQWLNDHKLKRTIQIAVSDRIKTPLTYGIFKPVILLPKSTNWEDAANIQFILTHELIHIKRFDVLWKVILTIMVALHWFNPLVWFMYFLVNRDIELSCDERVIRQFGDKAKSAYALSLINMADETNTVTPLCNHFSKNGIEERIVSIMTLKKKSVLGTVLACTLVIGGMTVFAATGQEPPTLKEGKERNAVIVTDASNSTTESQVIATNKGKERNAVIVTHASNSMTEPQVIATNKGKERNAVIVTDGSNSMTEPQVIATNKGKERNAVIVTDGSNSTTEPQVIAINKGKK</sequence>
<dbReference type="PANTHER" id="PTHR34978:SF3">
    <property type="entry name" value="SLR0241 PROTEIN"/>
    <property type="match status" value="1"/>
</dbReference>
<dbReference type="InterPro" id="IPR008756">
    <property type="entry name" value="Peptidase_M56"/>
</dbReference>
<organism evidence="3 4">
    <name type="scientific">Lysinibacillus xylanilyticus</name>
    <dbReference type="NCBI Taxonomy" id="582475"/>
    <lineage>
        <taxon>Bacteria</taxon>
        <taxon>Bacillati</taxon>
        <taxon>Bacillota</taxon>
        <taxon>Bacilli</taxon>
        <taxon>Bacillales</taxon>
        <taxon>Bacillaceae</taxon>
        <taxon>Lysinibacillus</taxon>
    </lineage>
</organism>
<accession>A0ABT4EV71</accession>
<dbReference type="CDD" id="cd07341">
    <property type="entry name" value="M56_BlaR1_MecR1_like"/>
    <property type="match status" value="1"/>
</dbReference>
<feature type="transmembrane region" description="Helical" evidence="1">
    <location>
        <begin position="274"/>
        <end position="295"/>
    </location>
</feature>